<evidence type="ECO:0000256" key="4">
    <source>
        <dbReference type="ARBA" id="ARBA00045732"/>
    </source>
</evidence>
<dbReference type="GO" id="GO:0005634">
    <property type="term" value="C:nucleus"/>
    <property type="evidence" value="ECO:0007669"/>
    <property type="project" value="InterPro"/>
</dbReference>
<sequence length="829" mass="90574">MYESTRRGTSKASSLEAAAEAAAKVSAMLMAKGKVRSGNMSSTKINVKDNNLNKSAGDLFTAEVEINDAPLSARNLLTRGHTQDEINKYSGAAVSTRGRYMTYEDRAKNPTERPLYLYVQASEKSALDLGVQRIHEIIQQHMGQLQPQQTLIPNNPSNANKRPNKFSNNKFSRNPSQPVSARPPPLMSIQTSPPSLLHVDKVYICLDHAGPAFDLKNKVLGFNNTNFNFIHTESGCNLGLRGKGSGTNDPATNMESTEPMHIYLESTSMEMLQKGKECAQDLVNTLQQDFLLWHQQQAAQQQQMGAIASMQQPIQAQFQTVTVSSMGQPSVVSIHQTIPHQEMMPHQPMPPPGHINQPMGQMPPGMQHHPPHPPPAIGPPPTHLLPPPPMQGPPPPHQFVPMGQTHQGFVQQQPLPLPPPNQPPNITMVVSSPSMVIQQHHQQLPPPPPPPQPNQPLPLMQGPPPTYTHPPPPPPSQLIYTNQPPPNVHHPPPQMMPHQPPPPPGQPGVAVHHHQPQMYNYPPQQYTPAAPNAGLTPMPPTGAPAPFPGYPGGPPGGFRPDTQMLMKHPPPPQKRKFSDNPGEHEMFQQQMPHQMVGHPPPVPPPGHHLPLQNLGQRGNGIIEMLMPAQMHQQPPGASPPNNLPMPLPINKEQQSPPDGAAPERDKQLMPPPPPPPVSSTGESKQMSPTHGEPDVKKRKLAGHPSGHAARANIYDMDGSSEDLSEDENSKFNGQRGPPGGGYKLGPQQLTFNHYSSKPQLYQAASPTYQGMYQTPPPQPALGPPPPQPSMGQLMNPPQPHYSNGGSFHPQPQPQQYASQGMHFWMQPQQ</sequence>
<dbReference type="Pfam" id="PF23469">
    <property type="entry name" value="KH_12"/>
    <property type="match status" value="1"/>
</dbReference>
<name>A0A8S1CD40_9INSE</name>
<feature type="compositionally biased region" description="Polar residues" evidence="5">
    <location>
        <begin position="747"/>
        <end position="772"/>
    </location>
</feature>
<dbReference type="PRINTS" id="PR01217">
    <property type="entry name" value="PRICHEXTENSN"/>
</dbReference>
<dbReference type="InterPro" id="IPR036612">
    <property type="entry name" value="KH_dom_type_1_sf"/>
</dbReference>
<proteinExistence type="inferred from homology"/>
<dbReference type="OrthoDB" id="397265at2759"/>
<feature type="domain" description="KHDC4/BBP-like KH-domain type I" evidence="6">
    <location>
        <begin position="211"/>
        <end position="283"/>
    </location>
</feature>
<dbReference type="InterPro" id="IPR047890">
    <property type="entry name" value="KHDC4_KH-I_first"/>
</dbReference>
<feature type="region of interest" description="Disordered" evidence="5">
    <location>
        <begin position="435"/>
        <end position="564"/>
    </location>
</feature>
<organism evidence="8 9">
    <name type="scientific">Cloeon dipterum</name>
    <dbReference type="NCBI Taxonomy" id="197152"/>
    <lineage>
        <taxon>Eukaryota</taxon>
        <taxon>Metazoa</taxon>
        <taxon>Ecdysozoa</taxon>
        <taxon>Arthropoda</taxon>
        <taxon>Hexapoda</taxon>
        <taxon>Insecta</taxon>
        <taxon>Pterygota</taxon>
        <taxon>Palaeoptera</taxon>
        <taxon>Ephemeroptera</taxon>
        <taxon>Pisciforma</taxon>
        <taxon>Baetidae</taxon>
        <taxon>Cloeon</taxon>
    </lineage>
</organism>
<feature type="compositionally biased region" description="Low complexity" evidence="5">
    <location>
        <begin position="516"/>
        <end position="526"/>
    </location>
</feature>
<dbReference type="AlphaFoldDB" id="A0A8S1CD40"/>
<feature type="region of interest" description="Disordered" evidence="5">
    <location>
        <begin position="148"/>
        <end position="184"/>
    </location>
</feature>
<dbReference type="Proteomes" id="UP000494165">
    <property type="component" value="Unassembled WGS sequence"/>
</dbReference>
<accession>A0A8S1CD40</accession>
<comment type="similarity">
    <text evidence="1">Belongs to the KHDC4 family.</text>
</comment>
<dbReference type="InterPro" id="IPR031121">
    <property type="entry name" value="RIK/BLOM7"/>
</dbReference>
<feature type="compositionally biased region" description="Pro residues" evidence="5">
    <location>
        <begin position="636"/>
        <end position="647"/>
    </location>
</feature>
<protein>
    <recommendedName>
        <fullName evidence="2">KH homology domain-containing protein 4</fullName>
    </recommendedName>
    <alternativeName>
        <fullName evidence="3">Brings lots of money 7</fullName>
    </alternativeName>
</protein>
<dbReference type="Pfam" id="PF22675">
    <property type="entry name" value="KH-I_KHDC4-BBP"/>
    <property type="match status" value="1"/>
</dbReference>
<evidence type="ECO:0000313" key="9">
    <source>
        <dbReference type="Proteomes" id="UP000494165"/>
    </source>
</evidence>
<dbReference type="GO" id="GO:0003723">
    <property type="term" value="F:RNA binding"/>
    <property type="evidence" value="ECO:0007669"/>
    <property type="project" value="InterPro"/>
</dbReference>
<dbReference type="PANTHER" id="PTHR15744:SF0">
    <property type="entry name" value="KH HOMOLOGY DOMAIN-CONTAINING PROTEIN 4"/>
    <property type="match status" value="1"/>
</dbReference>
<dbReference type="InterPro" id="IPR056149">
    <property type="entry name" value="PRP5/DDX46/KHDC4_KH"/>
</dbReference>
<feature type="compositionally biased region" description="Pro residues" evidence="5">
    <location>
        <begin position="444"/>
        <end position="476"/>
    </location>
</feature>
<dbReference type="InterPro" id="IPR055256">
    <property type="entry name" value="KH_1_KHDC4/BBP-like"/>
</dbReference>
<evidence type="ECO:0000256" key="1">
    <source>
        <dbReference type="ARBA" id="ARBA00006093"/>
    </source>
</evidence>
<comment type="function">
    <text evidence="4">RNA-binding protein involved in pre-mRNA splicing. Interacts with the PRP19C/Prp19 complex/NTC/Nineteen complex which is part of the spliceosome. Involved in regulating splice site selection. Binds preferentially RNA with A/C rich sequences and poly-C stretches.</text>
</comment>
<dbReference type="CDD" id="cd22386">
    <property type="entry name" value="KH-I_KHDC4_rpt2"/>
    <property type="match status" value="1"/>
</dbReference>
<feature type="domain" description="ATP-dependent RNA helicase PRP5/DDX46/KHDC4 KH" evidence="7">
    <location>
        <begin position="61"/>
        <end position="142"/>
    </location>
</feature>
<evidence type="ECO:0000259" key="6">
    <source>
        <dbReference type="Pfam" id="PF22675"/>
    </source>
</evidence>
<feature type="compositionally biased region" description="Polar residues" evidence="5">
    <location>
        <begin position="678"/>
        <end position="688"/>
    </location>
</feature>
<feature type="compositionally biased region" description="Pro residues" evidence="5">
    <location>
        <begin position="372"/>
        <end position="395"/>
    </location>
</feature>
<reference evidence="8 9" key="1">
    <citation type="submission" date="2020-04" db="EMBL/GenBank/DDBJ databases">
        <authorList>
            <person name="Alioto T."/>
            <person name="Alioto T."/>
            <person name="Gomez Garrido J."/>
        </authorList>
    </citation>
    <scope>NUCLEOTIDE SEQUENCE [LARGE SCALE GENOMIC DNA]</scope>
</reference>
<evidence type="ECO:0000256" key="3">
    <source>
        <dbReference type="ARBA" id="ARBA00030267"/>
    </source>
</evidence>
<feature type="region of interest" description="Disordered" evidence="5">
    <location>
        <begin position="630"/>
        <end position="829"/>
    </location>
</feature>
<feature type="region of interest" description="Disordered" evidence="5">
    <location>
        <begin position="363"/>
        <end position="395"/>
    </location>
</feature>
<dbReference type="CDD" id="cd22385">
    <property type="entry name" value="KH-I_KHDC4_rpt1"/>
    <property type="match status" value="1"/>
</dbReference>
<dbReference type="PANTHER" id="PTHR15744">
    <property type="entry name" value="BLOM7"/>
    <property type="match status" value="1"/>
</dbReference>
<feature type="compositionally biased region" description="Pro residues" evidence="5">
    <location>
        <begin position="537"/>
        <end position="554"/>
    </location>
</feature>
<dbReference type="InterPro" id="IPR047889">
    <property type="entry name" value="KHDC4_KH-I_second"/>
</dbReference>
<dbReference type="Gene3D" id="3.30.1370.10">
    <property type="entry name" value="K Homology domain, type 1"/>
    <property type="match status" value="2"/>
</dbReference>
<gene>
    <name evidence="8" type="ORF">CLODIP_2_CD01485</name>
</gene>
<evidence type="ECO:0000259" key="7">
    <source>
        <dbReference type="Pfam" id="PF23469"/>
    </source>
</evidence>
<evidence type="ECO:0000313" key="8">
    <source>
        <dbReference type="EMBL" id="CAB3366315.1"/>
    </source>
</evidence>
<comment type="caution">
    <text evidence="8">The sequence shown here is derived from an EMBL/GenBank/DDBJ whole genome shotgun (WGS) entry which is preliminary data.</text>
</comment>
<feature type="compositionally biased region" description="Pro residues" evidence="5">
    <location>
        <begin position="483"/>
        <end position="506"/>
    </location>
</feature>
<feature type="compositionally biased region" description="Polar residues" evidence="5">
    <location>
        <begin position="148"/>
        <end position="179"/>
    </location>
</feature>
<dbReference type="EMBL" id="CADEPI010000024">
    <property type="protein sequence ID" value="CAB3366315.1"/>
    <property type="molecule type" value="Genomic_DNA"/>
</dbReference>
<dbReference type="SUPFAM" id="SSF54791">
    <property type="entry name" value="Eukaryotic type KH-domain (KH-domain type I)"/>
    <property type="match status" value="1"/>
</dbReference>
<feature type="compositionally biased region" description="Pro residues" evidence="5">
    <location>
        <begin position="774"/>
        <end position="788"/>
    </location>
</feature>
<keyword evidence="9" id="KW-1185">Reference proteome</keyword>
<evidence type="ECO:0000256" key="2">
    <source>
        <dbReference type="ARBA" id="ARBA00017795"/>
    </source>
</evidence>
<evidence type="ECO:0000256" key="5">
    <source>
        <dbReference type="SAM" id="MobiDB-lite"/>
    </source>
</evidence>